<organism evidence="3">
    <name type="scientific">Fusarium pseudograminearum CS3487</name>
    <dbReference type="NCBI Taxonomy" id="1318458"/>
    <lineage>
        <taxon>Eukaryota</taxon>
        <taxon>Fungi</taxon>
        <taxon>Dikarya</taxon>
        <taxon>Ascomycota</taxon>
        <taxon>Pezizomycotina</taxon>
        <taxon>Sordariomycetes</taxon>
        <taxon>Hypocreomycetidae</taxon>
        <taxon>Hypocreales</taxon>
        <taxon>Nectriaceae</taxon>
        <taxon>Fusarium</taxon>
    </lineage>
</organism>
<dbReference type="AlphaFoldDB" id="A0A096PD70"/>
<keyword evidence="1" id="KW-0175">Coiled coil</keyword>
<name>A0A096PD70_FUSPS</name>
<evidence type="ECO:0000256" key="2">
    <source>
        <dbReference type="SAM" id="MobiDB-lite"/>
    </source>
</evidence>
<evidence type="ECO:0000256" key="1">
    <source>
        <dbReference type="SAM" id="Coils"/>
    </source>
</evidence>
<proteinExistence type="predicted"/>
<protein>
    <submittedName>
        <fullName evidence="3">WGS project CBME000000000 data, contig CS3487_c001426</fullName>
    </submittedName>
</protein>
<reference evidence="3" key="1">
    <citation type="submission" date="2013-05" db="EMBL/GenBank/DDBJ databases">
        <title>Draft genome sequences of six wheat associated Fusarium spp. isolates.</title>
        <authorList>
            <person name="Moolhuijzen P.M."/>
            <person name="Manners J.M."/>
            <person name="Wilcox S."/>
            <person name="Bellgard M.I."/>
            <person name="Gardiner D.M."/>
        </authorList>
    </citation>
    <scope>NUCLEOTIDE SEQUENCE</scope>
    <source>
        <strain evidence="3">CS3487</strain>
        <strain evidence="3">CS3487</strain>
    </source>
</reference>
<dbReference type="EMBL" id="CBME010001420">
    <property type="protein sequence ID" value="CEG02970.1"/>
    <property type="molecule type" value="Genomic_DNA"/>
</dbReference>
<accession>A0A096PD70</accession>
<comment type="caution">
    <text evidence="3">The sequence shown here is derived from an EMBL/GenBank/DDBJ whole genome shotgun (WGS) entry which is preliminary data.</text>
</comment>
<gene>
    <name evidence="3" type="ORF">BN848_0092690</name>
</gene>
<sequence length="422" mass="47812">MSASNNQQKRKRNADDETMEELNRYKNKPLSPNSKSVYSKLVYRAHQYSDAGYDEELRAFTKFFVAKQDQNIEANKTCQELNDKVAELNGTVADLNGTVAELNGTVAKLESDGKEMKASLDSALESNQEVTEELNEANLRVSEYEFMFKYGDWLKGVIDQIKAKELDIQAKQTNEICNKTLNDFKGQLKALKAGGVVPTAEQLEEHKAQKDAAHKVAKKIAKWSCLKPTATEALMMINGEIDAVKQWLQDGGNETSAPGTPYLDRIAQASEKVGTTRTMILLWAEQYSKRNEIAHHPPPGICQFWKKVTKDGEEVYAEVPNKELNYTCINWKDMRDSMVSEKSKIQDYFTEGKISQDVRDCFVSLVDQYWQYFCIGESADGNLILTQDAKDAAKKSTPEYNPSVPPKDFLKEYKEGKWDDIQ</sequence>
<feature type="region of interest" description="Disordered" evidence="2">
    <location>
        <begin position="1"/>
        <end position="31"/>
    </location>
</feature>
<evidence type="ECO:0000313" key="3">
    <source>
        <dbReference type="EMBL" id="CEG02970.1"/>
    </source>
</evidence>
<feature type="coiled-coil region" evidence="1">
    <location>
        <begin position="71"/>
        <end position="147"/>
    </location>
</feature>